<evidence type="ECO:0000313" key="13">
    <source>
        <dbReference type="EMBL" id="PLR81580.1"/>
    </source>
</evidence>
<evidence type="ECO:0000256" key="5">
    <source>
        <dbReference type="ARBA" id="ARBA00018429"/>
    </source>
</evidence>
<dbReference type="NCBIfam" id="NF003588">
    <property type="entry name" value="PRK05254.1-1"/>
    <property type="match status" value="1"/>
</dbReference>
<comment type="catalytic activity">
    <reaction evidence="1 9 11">
        <text>Hydrolyzes single-stranded DNA or mismatched double-stranded DNA and polynucleotides, releasing free uracil.</text>
        <dbReference type="EC" id="3.2.2.27"/>
    </reaction>
</comment>
<dbReference type="SMART" id="SM00986">
    <property type="entry name" value="UDG"/>
    <property type="match status" value="1"/>
</dbReference>
<reference evidence="13 15" key="1">
    <citation type="submission" date="2017-11" db="EMBL/GenBank/DDBJ databases">
        <title>Comparitive Functional Genomics of Dry Heat Resistant strains isolated from the Viking Spacecraft.</title>
        <authorList>
            <person name="Seuylemezian A."/>
            <person name="Cooper K."/>
            <person name="Vaishampayan P."/>
        </authorList>
    </citation>
    <scope>NUCLEOTIDE SEQUENCE [LARGE SCALE GENOMIC DNA]</scope>
    <source>
        <strain evidence="13 15">M4.6</strain>
    </source>
</reference>
<dbReference type="Proteomes" id="UP000235114">
    <property type="component" value="Unassembled WGS sequence"/>
</dbReference>
<evidence type="ECO:0000256" key="1">
    <source>
        <dbReference type="ARBA" id="ARBA00001400"/>
    </source>
</evidence>
<dbReference type="CDD" id="cd10027">
    <property type="entry name" value="UDG-F1-like"/>
    <property type="match status" value="1"/>
</dbReference>
<keyword evidence="6 9" id="KW-0227">DNA damage</keyword>
<dbReference type="AlphaFoldDB" id="A0A2N5GJU3"/>
<feature type="domain" description="Uracil-DNA glycosylase-like" evidence="12">
    <location>
        <begin position="50"/>
        <end position="210"/>
    </location>
</feature>
<comment type="caution">
    <text evidence="13">The sequence shown here is derived from an EMBL/GenBank/DDBJ whole genome shotgun (WGS) entry which is preliminary data.</text>
</comment>
<dbReference type="Gene3D" id="3.40.470.10">
    <property type="entry name" value="Uracil-DNA glycosylase-like domain"/>
    <property type="match status" value="1"/>
</dbReference>
<protein>
    <recommendedName>
        <fullName evidence="5 9">Uracil-DNA glycosylase</fullName>
        <shortName evidence="9">UDG</shortName>
        <ecNumber evidence="4 9">3.2.2.27</ecNumber>
    </recommendedName>
</protein>
<keyword evidence="9" id="KW-0963">Cytoplasm</keyword>
<evidence type="ECO:0000256" key="9">
    <source>
        <dbReference type="HAMAP-Rule" id="MF_00148"/>
    </source>
</evidence>
<evidence type="ECO:0000313" key="14">
    <source>
        <dbReference type="EMBL" id="PLR90880.1"/>
    </source>
</evidence>
<dbReference type="OrthoDB" id="9804372at2"/>
<evidence type="ECO:0000256" key="8">
    <source>
        <dbReference type="ARBA" id="ARBA00023204"/>
    </source>
</evidence>
<dbReference type="NCBIfam" id="TIGR00628">
    <property type="entry name" value="ung"/>
    <property type="match status" value="1"/>
</dbReference>
<dbReference type="GO" id="GO:0097510">
    <property type="term" value="P:base-excision repair, AP site formation via deaminated base removal"/>
    <property type="evidence" value="ECO:0007669"/>
    <property type="project" value="TreeGrafter"/>
</dbReference>
<dbReference type="NCBIfam" id="NF003591">
    <property type="entry name" value="PRK05254.1-4"/>
    <property type="match status" value="1"/>
</dbReference>
<dbReference type="InterPro" id="IPR005122">
    <property type="entry name" value="Uracil-DNA_glycosylase-like"/>
</dbReference>
<dbReference type="SMART" id="SM00987">
    <property type="entry name" value="UreE_C"/>
    <property type="match status" value="1"/>
</dbReference>
<sequence>MGIILDNDWAELLEPEFNSPYYIKLSEFLKKEYQQKTVHPDQHDVFNALRFTPYQNVKVVLLGQDPYHGPNQAHGLSFSVKPGVAIPPSLKNMYKELHDDLGCPIANNGYLRKWADQGVLLLNAVLTVRDGEANSHRGKGWELFTDRIITLLSEREEPVIFLLWGRPAQEKQKLIDTDRHYIILSSHPSPLSARRGFFGSRPFSKVNQILRQMGEKEIDWKIDNI</sequence>
<evidence type="ECO:0000313" key="15">
    <source>
        <dbReference type="Proteomes" id="UP000234951"/>
    </source>
</evidence>
<accession>A0A2N5GJU3</accession>
<keyword evidence="7 9" id="KW-0378">Hydrolase</keyword>
<dbReference type="PANTHER" id="PTHR11264">
    <property type="entry name" value="URACIL-DNA GLYCOSYLASE"/>
    <property type="match status" value="1"/>
</dbReference>
<evidence type="ECO:0000313" key="16">
    <source>
        <dbReference type="Proteomes" id="UP000235114"/>
    </source>
</evidence>
<evidence type="ECO:0000256" key="3">
    <source>
        <dbReference type="ARBA" id="ARBA00008184"/>
    </source>
</evidence>
<evidence type="ECO:0000256" key="2">
    <source>
        <dbReference type="ARBA" id="ARBA00002631"/>
    </source>
</evidence>
<dbReference type="NCBIfam" id="NF003592">
    <property type="entry name" value="PRK05254.1-5"/>
    <property type="match status" value="1"/>
</dbReference>
<evidence type="ECO:0000256" key="11">
    <source>
        <dbReference type="RuleBase" id="RU003780"/>
    </source>
</evidence>
<evidence type="ECO:0000259" key="12">
    <source>
        <dbReference type="SMART" id="SM00986"/>
    </source>
</evidence>
<comment type="subcellular location">
    <subcellularLocation>
        <location evidence="9">Cytoplasm</location>
    </subcellularLocation>
</comment>
<dbReference type="GO" id="GO:0004844">
    <property type="term" value="F:uracil DNA N-glycosylase activity"/>
    <property type="evidence" value="ECO:0007669"/>
    <property type="project" value="UniProtKB-UniRule"/>
</dbReference>
<dbReference type="SUPFAM" id="SSF52141">
    <property type="entry name" value="Uracil-DNA glycosylase-like"/>
    <property type="match status" value="1"/>
</dbReference>
<dbReference type="HAMAP" id="MF_00148">
    <property type="entry name" value="UDG"/>
    <property type="match status" value="1"/>
</dbReference>
<evidence type="ECO:0000256" key="4">
    <source>
        <dbReference type="ARBA" id="ARBA00012030"/>
    </source>
</evidence>
<gene>
    <name evidence="9" type="primary">ung</name>
    <name evidence="13" type="ORF">CU635_14620</name>
    <name evidence="14" type="ORF">CVD25_19985</name>
</gene>
<evidence type="ECO:0000256" key="10">
    <source>
        <dbReference type="PROSITE-ProRule" id="PRU10072"/>
    </source>
</evidence>
<dbReference type="RefSeq" id="WP_101578117.1">
    <property type="nucleotide sequence ID" value="NZ_PGVA01000033.1"/>
</dbReference>
<reference evidence="14 16" key="2">
    <citation type="submission" date="2017-12" db="EMBL/GenBank/DDBJ databases">
        <title>Comparative Functional Genomics of Dry Heat Resistant strains isolated from the Viking Spacecraft.</title>
        <authorList>
            <person name="Seuylemezian A."/>
            <person name="Cooper K."/>
            <person name="Vaishampayan P."/>
        </authorList>
    </citation>
    <scope>NUCLEOTIDE SEQUENCE [LARGE SCALE GENOMIC DNA]</scope>
    <source>
        <strain evidence="14 16">ATCC 29669</strain>
    </source>
</reference>
<dbReference type="InterPro" id="IPR036895">
    <property type="entry name" value="Uracil-DNA_glycosylase-like_sf"/>
</dbReference>
<dbReference type="InterPro" id="IPR018085">
    <property type="entry name" value="Ura-DNA_Glyclase_AS"/>
</dbReference>
<name>A0A2N5GJU3_9BACI</name>
<dbReference type="Pfam" id="PF03167">
    <property type="entry name" value="UDG"/>
    <property type="match status" value="1"/>
</dbReference>
<proteinExistence type="inferred from homology"/>
<evidence type="ECO:0000256" key="7">
    <source>
        <dbReference type="ARBA" id="ARBA00022801"/>
    </source>
</evidence>
<feature type="active site" description="Proton acceptor" evidence="9 10">
    <location>
        <position position="65"/>
    </location>
</feature>
<dbReference type="Proteomes" id="UP000234951">
    <property type="component" value="Unassembled WGS sequence"/>
</dbReference>
<dbReference type="EC" id="3.2.2.27" evidence="4 9"/>
<dbReference type="PANTHER" id="PTHR11264:SF0">
    <property type="entry name" value="URACIL-DNA GLYCOSYLASE"/>
    <property type="match status" value="1"/>
</dbReference>
<dbReference type="EMBL" id="PGVA01000033">
    <property type="protein sequence ID" value="PLR81580.1"/>
    <property type="molecule type" value="Genomic_DNA"/>
</dbReference>
<dbReference type="FunFam" id="3.40.470.10:FF:000001">
    <property type="entry name" value="Uracil-DNA glycosylase"/>
    <property type="match status" value="1"/>
</dbReference>
<dbReference type="PROSITE" id="PS00130">
    <property type="entry name" value="U_DNA_GLYCOSYLASE"/>
    <property type="match status" value="1"/>
</dbReference>
<evidence type="ECO:0000256" key="6">
    <source>
        <dbReference type="ARBA" id="ARBA00022763"/>
    </source>
</evidence>
<dbReference type="EMBL" id="PGVD01000070">
    <property type="protein sequence ID" value="PLR90880.1"/>
    <property type="molecule type" value="Genomic_DNA"/>
</dbReference>
<dbReference type="GO" id="GO:0005737">
    <property type="term" value="C:cytoplasm"/>
    <property type="evidence" value="ECO:0007669"/>
    <property type="project" value="UniProtKB-SubCell"/>
</dbReference>
<comment type="function">
    <text evidence="2 9 11">Excises uracil residues from the DNA which can arise as a result of misincorporation of dUMP residues by DNA polymerase or due to deamination of cytosine.</text>
</comment>
<keyword evidence="8 9" id="KW-0234">DNA repair</keyword>
<keyword evidence="16" id="KW-1185">Reference proteome</keyword>
<dbReference type="InterPro" id="IPR002043">
    <property type="entry name" value="UDG_fam1"/>
</dbReference>
<comment type="similarity">
    <text evidence="3 9 11">Belongs to the uracil-DNA glycosylase (UDG) superfamily. UNG family.</text>
</comment>
<organism evidence="13 15">
    <name type="scientific">Bacillus canaveralius</name>
    <dbReference type="NCBI Taxonomy" id="1403243"/>
    <lineage>
        <taxon>Bacteria</taxon>
        <taxon>Bacillati</taxon>
        <taxon>Bacillota</taxon>
        <taxon>Bacilli</taxon>
        <taxon>Bacillales</taxon>
        <taxon>Bacillaceae</taxon>
        <taxon>Bacillus</taxon>
    </lineage>
</organism>
<dbReference type="NCBIfam" id="NF003589">
    <property type="entry name" value="PRK05254.1-2"/>
    <property type="match status" value="1"/>
</dbReference>